<reference evidence="1 2" key="1">
    <citation type="submission" date="2021-03" db="EMBL/GenBank/DDBJ databases">
        <title>Fibrella sp. HMF5036 genome sequencing and assembly.</title>
        <authorList>
            <person name="Kang H."/>
            <person name="Kim H."/>
            <person name="Bae S."/>
            <person name="Joh K."/>
        </authorList>
    </citation>
    <scope>NUCLEOTIDE SEQUENCE [LARGE SCALE GENOMIC DNA]</scope>
    <source>
        <strain evidence="1 2">HMF5036</strain>
    </source>
</reference>
<gene>
    <name evidence="1" type="ORF">J2I48_12955</name>
</gene>
<proteinExistence type="predicted"/>
<dbReference type="Proteomes" id="UP000664795">
    <property type="component" value="Unassembled WGS sequence"/>
</dbReference>
<dbReference type="AlphaFoldDB" id="A0A939G8A6"/>
<sequence length="192" mass="21976">MKLIVSIVVIFILTTTCSYKCVQPLDSSLSSTVRDWLVPYKKQNFLLFGSQQGDIDTLSIQYKMFNEFCGGEECGTLCESEQILLTSSSNKTIVIRIDIRLNNLLAINNDIDSKYLYISYDVKDKSIFQKPSAIRVEYFENYTYKGSFIHLLSSDCTSLTSCDKLLFPSYKISQELGLIEYGDDKGKIWKRL</sequence>
<keyword evidence="2" id="KW-1185">Reference proteome</keyword>
<accession>A0A939G8A6</accession>
<organism evidence="1 2">
    <name type="scientific">Fibrella aquatilis</name>
    <dbReference type="NCBI Taxonomy" id="2817059"/>
    <lineage>
        <taxon>Bacteria</taxon>
        <taxon>Pseudomonadati</taxon>
        <taxon>Bacteroidota</taxon>
        <taxon>Cytophagia</taxon>
        <taxon>Cytophagales</taxon>
        <taxon>Spirosomataceae</taxon>
        <taxon>Fibrella</taxon>
    </lineage>
</organism>
<evidence type="ECO:0000313" key="1">
    <source>
        <dbReference type="EMBL" id="MBO0931911.1"/>
    </source>
</evidence>
<name>A0A939G8A6_9BACT</name>
<dbReference type="EMBL" id="JAFMYU010000009">
    <property type="protein sequence ID" value="MBO0931911.1"/>
    <property type="molecule type" value="Genomic_DNA"/>
</dbReference>
<evidence type="ECO:0000313" key="2">
    <source>
        <dbReference type="Proteomes" id="UP000664795"/>
    </source>
</evidence>
<protein>
    <submittedName>
        <fullName evidence="1">Uncharacterized protein</fullName>
    </submittedName>
</protein>
<dbReference type="RefSeq" id="WP_207335879.1">
    <property type="nucleotide sequence ID" value="NZ_JAFMYU010000009.1"/>
</dbReference>
<comment type="caution">
    <text evidence="1">The sequence shown here is derived from an EMBL/GenBank/DDBJ whole genome shotgun (WGS) entry which is preliminary data.</text>
</comment>